<keyword evidence="6" id="KW-1185">Reference proteome</keyword>
<dbReference type="GO" id="GO:0003677">
    <property type="term" value="F:DNA binding"/>
    <property type="evidence" value="ECO:0007669"/>
    <property type="project" value="UniProtKB-KW"/>
</dbReference>
<evidence type="ECO:0000259" key="4">
    <source>
        <dbReference type="PROSITE" id="PS51253"/>
    </source>
</evidence>
<dbReference type="InterPro" id="IPR007889">
    <property type="entry name" value="HTH_Psq"/>
</dbReference>
<dbReference type="PROSITE" id="PS51253">
    <property type="entry name" value="HTH_CENPB"/>
    <property type="match status" value="1"/>
</dbReference>
<feature type="domain" description="HTH CENPB-type" evidence="4">
    <location>
        <begin position="53"/>
        <end position="128"/>
    </location>
</feature>
<proteinExistence type="predicted"/>
<keyword evidence="3" id="KW-0539">Nucleus</keyword>
<comment type="subcellular location">
    <subcellularLocation>
        <location evidence="1">Nucleus</location>
    </subcellularLocation>
</comment>
<dbReference type="InterPro" id="IPR009057">
    <property type="entry name" value="Homeodomain-like_sf"/>
</dbReference>
<evidence type="ECO:0000256" key="1">
    <source>
        <dbReference type="ARBA" id="ARBA00004123"/>
    </source>
</evidence>
<dbReference type="Proteomes" id="UP001160148">
    <property type="component" value="Unassembled WGS sequence"/>
</dbReference>
<gene>
    <name evidence="5" type="ORF">MEUPH1_LOCUS27819</name>
</gene>
<evidence type="ECO:0000256" key="2">
    <source>
        <dbReference type="ARBA" id="ARBA00023125"/>
    </source>
</evidence>
<accession>A0AAV0XZZ1</accession>
<reference evidence="5 6" key="1">
    <citation type="submission" date="2023-01" db="EMBL/GenBank/DDBJ databases">
        <authorList>
            <person name="Whitehead M."/>
        </authorList>
    </citation>
    <scope>NUCLEOTIDE SEQUENCE [LARGE SCALE GENOMIC DNA]</scope>
</reference>
<sequence>MPKKREAFSETNLLKAISAVLKYDGSSKKGAAKLFNVSRSTLQFRLKNPDGKTTCGPSTILTADEEKLSETWILESCKKGFPQSKEHLQLSVKQFLDNDNRPNPFKNNLPGVGWYKAFMNRHPSISVKTSEHVTGASANVSEKVMRKWFSDI</sequence>
<evidence type="ECO:0000313" key="6">
    <source>
        <dbReference type="Proteomes" id="UP001160148"/>
    </source>
</evidence>
<dbReference type="AlphaFoldDB" id="A0AAV0XZZ1"/>
<evidence type="ECO:0000256" key="3">
    <source>
        <dbReference type="ARBA" id="ARBA00023242"/>
    </source>
</evidence>
<dbReference type="SUPFAM" id="SSF46689">
    <property type="entry name" value="Homeodomain-like"/>
    <property type="match status" value="1"/>
</dbReference>
<organism evidence="5 6">
    <name type="scientific">Macrosiphum euphorbiae</name>
    <name type="common">potato aphid</name>
    <dbReference type="NCBI Taxonomy" id="13131"/>
    <lineage>
        <taxon>Eukaryota</taxon>
        <taxon>Metazoa</taxon>
        <taxon>Ecdysozoa</taxon>
        <taxon>Arthropoda</taxon>
        <taxon>Hexapoda</taxon>
        <taxon>Insecta</taxon>
        <taxon>Pterygota</taxon>
        <taxon>Neoptera</taxon>
        <taxon>Paraneoptera</taxon>
        <taxon>Hemiptera</taxon>
        <taxon>Sternorrhyncha</taxon>
        <taxon>Aphidomorpha</taxon>
        <taxon>Aphidoidea</taxon>
        <taxon>Aphididae</taxon>
        <taxon>Macrosiphini</taxon>
        <taxon>Macrosiphum</taxon>
    </lineage>
</organism>
<dbReference type="InterPro" id="IPR006600">
    <property type="entry name" value="HTH_CenpB_DNA-bd_dom"/>
</dbReference>
<dbReference type="Pfam" id="PF05225">
    <property type="entry name" value="HTH_psq"/>
    <property type="match status" value="1"/>
</dbReference>
<dbReference type="EMBL" id="CARXXK010001170">
    <property type="protein sequence ID" value="CAI6374170.1"/>
    <property type="molecule type" value="Genomic_DNA"/>
</dbReference>
<evidence type="ECO:0000313" key="5">
    <source>
        <dbReference type="EMBL" id="CAI6374170.1"/>
    </source>
</evidence>
<dbReference type="GO" id="GO:0005634">
    <property type="term" value="C:nucleus"/>
    <property type="evidence" value="ECO:0007669"/>
    <property type="project" value="UniProtKB-SubCell"/>
</dbReference>
<comment type="caution">
    <text evidence="5">The sequence shown here is derived from an EMBL/GenBank/DDBJ whole genome shotgun (WGS) entry which is preliminary data.</text>
</comment>
<dbReference type="Pfam" id="PF03221">
    <property type="entry name" value="HTH_Tnp_Tc5"/>
    <property type="match status" value="1"/>
</dbReference>
<protein>
    <recommendedName>
        <fullName evidence="4">HTH CENPB-type domain-containing protein</fullName>
    </recommendedName>
</protein>
<keyword evidence="2" id="KW-0238">DNA-binding</keyword>
<name>A0AAV0XZZ1_9HEMI</name>